<evidence type="ECO:0000313" key="3">
    <source>
        <dbReference type="Proteomes" id="UP000238479"/>
    </source>
</evidence>
<protein>
    <submittedName>
        <fullName evidence="2">Uncharacterized protein</fullName>
    </submittedName>
</protein>
<keyword evidence="3" id="KW-1185">Reference proteome</keyword>
<dbReference type="Proteomes" id="UP000238479">
    <property type="component" value="Chromosome 2"/>
</dbReference>
<keyword evidence="1" id="KW-0472">Membrane</keyword>
<organism evidence="2 3">
    <name type="scientific">Rosa chinensis</name>
    <name type="common">China rose</name>
    <dbReference type="NCBI Taxonomy" id="74649"/>
    <lineage>
        <taxon>Eukaryota</taxon>
        <taxon>Viridiplantae</taxon>
        <taxon>Streptophyta</taxon>
        <taxon>Embryophyta</taxon>
        <taxon>Tracheophyta</taxon>
        <taxon>Spermatophyta</taxon>
        <taxon>Magnoliopsida</taxon>
        <taxon>eudicotyledons</taxon>
        <taxon>Gunneridae</taxon>
        <taxon>Pentapetalae</taxon>
        <taxon>rosids</taxon>
        <taxon>fabids</taxon>
        <taxon>Rosales</taxon>
        <taxon>Rosaceae</taxon>
        <taxon>Rosoideae</taxon>
        <taxon>Rosoideae incertae sedis</taxon>
        <taxon>Rosa</taxon>
    </lineage>
</organism>
<keyword evidence="1" id="KW-0812">Transmembrane</keyword>
<accession>A0A2P6RSI0</accession>
<dbReference type="EMBL" id="PDCK01000040">
    <property type="protein sequence ID" value="PRQ49400.1"/>
    <property type="molecule type" value="Genomic_DNA"/>
</dbReference>
<feature type="transmembrane region" description="Helical" evidence="1">
    <location>
        <begin position="83"/>
        <end position="107"/>
    </location>
</feature>
<reference evidence="2 3" key="1">
    <citation type="journal article" date="2018" name="Nat. Genet.">
        <title>The Rosa genome provides new insights in the design of modern roses.</title>
        <authorList>
            <person name="Bendahmane M."/>
        </authorList>
    </citation>
    <scope>NUCLEOTIDE SEQUENCE [LARGE SCALE GENOMIC DNA]</scope>
    <source>
        <strain evidence="3">cv. Old Blush</strain>
    </source>
</reference>
<name>A0A2P6RSI0_ROSCH</name>
<evidence type="ECO:0000313" key="2">
    <source>
        <dbReference type="EMBL" id="PRQ49400.1"/>
    </source>
</evidence>
<dbReference type="Gramene" id="PRQ49400">
    <property type="protein sequence ID" value="PRQ49400"/>
    <property type="gene ID" value="RchiOBHm_Chr2g0121491"/>
</dbReference>
<dbReference type="AlphaFoldDB" id="A0A2P6RSI0"/>
<sequence length="108" mass="12196">MQSSPLLLSSQPSTQSVVRRETQVLLFPGEYLKLWTCWREGGTFRPAVTLTKLFSALLSSTLPAPPPVARRSWRSMTTTNCNVFIDLGFAKMSFLFISLIFTINFSFL</sequence>
<gene>
    <name evidence="2" type="ORF">RchiOBHm_Chr2g0121491</name>
</gene>
<proteinExistence type="predicted"/>
<keyword evidence="1" id="KW-1133">Transmembrane helix</keyword>
<evidence type="ECO:0000256" key="1">
    <source>
        <dbReference type="SAM" id="Phobius"/>
    </source>
</evidence>
<comment type="caution">
    <text evidence="2">The sequence shown here is derived from an EMBL/GenBank/DDBJ whole genome shotgun (WGS) entry which is preliminary data.</text>
</comment>